<dbReference type="Proteomes" id="UP000053989">
    <property type="component" value="Unassembled WGS sequence"/>
</dbReference>
<evidence type="ECO:0000313" key="1">
    <source>
        <dbReference type="EMBL" id="KIM51824.1"/>
    </source>
</evidence>
<accession>A0A0C3D5Y1</accession>
<keyword evidence="2" id="KW-1185">Reference proteome</keyword>
<proteinExistence type="predicted"/>
<dbReference type="STRING" id="1036808.A0A0C3D5Y1"/>
<gene>
    <name evidence="1" type="ORF">SCLCIDRAFT_142485</name>
</gene>
<dbReference type="InParanoid" id="A0A0C3D5Y1"/>
<evidence type="ECO:0000313" key="2">
    <source>
        <dbReference type="Proteomes" id="UP000053989"/>
    </source>
</evidence>
<dbReference type="EMBL" id="KN822238">
    <property type="protein sequence ID" value="KIM51824.1"/>
    <property type="molecule type" value="Genomic_DNA"/>
</dbReference>
<feature type="non-terminal residue" evidence="1">
    <location>
        <position position="1"/>
    </location>
</feature>
<reference evidence="1 2" key="1">
    <citation type="submission" date="2014-04" db="EMBL/GenBank/DDBJ databases">
        <authorList>
            <consortium name="DOE Joint Genome Institute"/>
            <person name="Kuo A."/>
            <person name="Kohler A."/>
            <person name="Nagy L.G."/>
            <person name="Floudas D."/>
            <person name="Copeland A."/>
            <person name="Barry K.W."/>
            <person name="Cichocki N."/>
            <person name="Veneault-Fourrey C."/>
            <person name="LaButti K."/>
            <person name="Lindquist E.A."/>
            <person name="Lipzen A."/>
            <person name="Lundell T."/>
            <person name="Morin E."/>
            <person name="Murat C."/>
            <person name="Sun H."/>
            <person name="Tunlid A."/>
            <person name="Henrissat B."/>
            <person name="Grigoriev I.V."/>
            <person name="Hibbett D.S."/>
            <person name="Martin F."/>
            <person name="Nordberg H.P."/>
            <person name="Cantor M.N."/>
            <person name="Hua S.X."/>
        </authorList>
    </citation>
    <scope>NUCLEOTIDE SEQUENCE [LARGE SCALE GENOMIC DNA]</scope>
    <source>
        <strain evidence="1 2">Foug A</strain>
    </source>
</reference>
<dbReference type="HOGENOM" id="CLU_002498_9_1_1"/>
<organism evidence="1 2">
    <name type="scientific">Scleroderma citrinum Foug A</name>
    <dbReference type="NCBI Taxonomy" id="1036808"/>
    <lineage>
        <taxon>Eukaryota</taxon>
        <taxon>Fungi</taxon>
        <taxon>Dikarya</taxon>
        <taxon>Basidiomycota</taxon>
        <taxon>Agaricomycotina</taxon>
        <taxon>Agaricomycetes</taxon>
        <taxon>Agaricomycetidae</taxon>
        <taxon>Boletales</taxon>
        <taxon>Sclerodermatineae</taxon>
        <taxon>Sclerodermataceae</taxon>
        <taxon>Scleroderma</taxon>
    </lineage>
</organism>
<dbReference type="AlphaFoldDB" id="A0A0C3D5Y1"/>
<protein>
    <submittedName>
        <fullName evidence="1">Uncharacterized protein</fullName>
    </submittedName>
</protein>
<sequence length="177" mass="20275">YDGDEQEFTNEERNTICFMHNLKRVLQPKCFQVNYMTYNIHCKQDTLRPGHDAFIMMLSRETGPGAHPFWYAQILGAFLIPVHYRGVSQTMEVLWVRWFGVVPGYQWGIKMAHLPKIGFILDSPGAFGFLDPSLVLHACHLIPAFSKGHTDSLLPHGPSIAWENGNSDDWTAYYVNM</sequence>
<dbReference type="OrthoDB" id="3267098at2759"/>
<reference evidence="2" key="2">
    <citation type="submission" date="2015-01" db="EMBL/GenBank/DDBJ databases">
        <title>Evolutionary Origins and Diversification of the Mycorrhizal Mutualists.</title>
        <authorList>
            <consortium name="DOE Joint Genome Institute"/>
            <consortium name="Mycorrhizal Genomics Consortium"/>
            <person name="Kohler A."/>
            <person name="Kuo A."/>
            <person name="Nagy L.G."/>
            <person name="Floudas D."/>
            <person name="Copeland A."/>
            <person name="Barry K.W."/>
            <person name="Cichocki N."/>
            <person name="Veneault-Fourrey C."/>
            <person name="LaButti K."/>
            <person name="Lindquist E.A."/>
            <person name="Lipzen A."/>
            <person name="Lundell T."/>
            <person name="Morin E."/>
            <person name="Murat C."/>
            <person name="Riley R."/>
            <person name="Ohm R."/>
            <person name="Sun H."/>
            <person name="Tunlid A."/>
            <person name="Henrissat B."/>
            <person name="Grigoriev I.V."/>
            <person name="Hibbett D.S."/>
            <person name="Martin F."/>
        </authorList>
    </citation>
    <scope>NUCLEOTIDE SEQUENCE [LARGE SCALE GENOMIC DNA]</scope>
    <source>
        <strain evidence="2">Foug A</strain>
    </source>
</reference>
<name>A0A0C3D5Y1_9AGAM</name>